<name>A0A117MDS8_9EURY</name>
<dbReference type="EMBL" id="LGHE01000321">
    <property type="protein sequence ID" value="KUK98544.1"/>
    <property type="molecule type" value="Genomic_DNA"/>
</dbReference>
<dbReference type="Proteomes" id="UP000054598">
    <property type="component" value="Unassembled WGS sequence"/>
</dbReference>
<sequence length="67" mass="7515">MLCRFTIIPDGVALIYSGRPEDTYETALLSFGINPDTALVFHSKRSLPQDKKIEEEEVLLFPTSSRG</sequence>
<evidence type="ECO:0000313" key="1">
    <source>
        <dbReference type="EMBL" id="KUK98544.1"/>
    </source>
</evidence>
<comment type="caution">
    <text evidence="1">The sequence shown here is derived from an EMBL/GenBank/DDBJ whole genome shotgun (WGS) entry which is preliminary data.</text>
</comment>
<evidence type="ECO:0008006" key="3">
    <source>
        <dbReference type="Google" id="ProtNLM"/>
    </source>
</evidence>
<dbReference type="Gene3D" id="3.10.20.30">
    <property type="match status" value="1"/>
</dbReference>
<evidence type="ECO:0000313" key="2">
    <source>
        <dbReference type="Proteomes" id="UP000054598"/>
    </source>
</evidence>
<dbReference type="InterPro" id="IPR012675">
    <property type="entry name" value="Beta-grasp_dom_sf"/>
</dbReference>
<gene>
    <name evidence="1" type="ORF">XE10_2027</name>
</gene>
<protein>
    <recommendedName>
        <fullName evidence="3">Thiamine S protein</fullName>
    </recommendedName>
</protein>
<dbReference type="PATRIC" id="fig|2198.3.peg.131"/>
<reference evidence="2" key="1">
    <citation type="journal article" date="2015" name="MBio">
        <title>Genome-Resolved Metagenomic Analysis Reveals Roles for Candidate Phyla and Other Microbial Community Members in Biogeochemical Transformations in Oil Reservoirs.</title>
        <authorList>
            <person name="Hu P."/>
            <person name="Tom L."/>
            <person name="Singh A."/>
            <person name="Thomas B.C."/>
            <person name="Baker B.J."/>
            <person name="Piceno Y.M."/>
            <person name="Andersen G.L."/>
            <person name="Banfield J.F."/>
        </authorList>
    </citation>
    <scope>NUCLEOTIDE SEQUENCE [LARGE SCALE GENOMIC DNA]</scope>
</reference>
<organism evidence="1 2">
    <name type="scientific">Methanoculleus marisnigri</name>
    <dbReference type="NCBI Taxonomy" id="2198"/>
    <lineage>
        <taxon>Archaea</taxon>
        <taxon>Methanobacteriati</taxon>
        <taxon>Methanobacteriota</taxon>
        <taxon>Stenosarchaea group</taxon>
        <taxon>Methanomicrobia</taxon>
        <taxon>Methanomicrobiales</taxon>
        <taxon>Methanomicrobiaceae</taxon>
        <taxon>Methanoculleus</taxon>
    </lineage>
</organism>
<dbReference type="AlphaFoldDB" id="A0A117MDS8"/>
<accession>A0A117MDS8</accession>
<proteinExistence type="predicted"/>